<dbReference type="PANTHER" id="PTHR46060:SF1">
    <property type="entry name" value="MARINER MOS1 TRANSPOSASE-LIKE PROTEIN"/>
    <property type="match status" value="1"/>
</dbReference>
<reference evidence="1" key="1">
    <citation type="journal article" date="2020" name="bioRxiv">
        <title>Chromosome-level reference genome of the European wasp spider Argiope bruennichi: a resource for studies on range expansion and evolutionary adaptation.</title>
        <authorList>
            <person name="Sheffer M.M."/>
            <person name="Hoppe A."/>
            <person name="Krehenwinkel H."/>
            <person name="Uhl G."/>
            <person name="Kuss A.W."/>
            <person name="Jensen L."/>
            <person name="Jensen C."/>
            <person name="Gillespie R.G."/>
            <person name="Hoff K.J."/>
            <person name="Prost S."/>
        </authorList>
    </citation>
    <scope>NUCLEOTIDE SEQUENCE</scope>
</reference>
<dbReference type="EMBL" id="JABXBU010001863">
    <property type="protein sequence ID" value="KAF8781701.1"/>
    <property type="molecule type" value="Genomic_DNA"/>
</dbReference>
<dbReference type="GO" id="GO:0003676">
    <property type="term" value="F:nucleic acid binding"/>
    <property type="evidence" value="ECO:0007669"/>
    <property type="project" value="InterPro"/>
</dbReference>
<gene>
    <name evidence="1" type="ORF">HNY73_012071</name>
</gene>
<dbReference type="Proteomes" id="UP000807504">
    <property type="component" value="Unassembled WGS sequence"/>
</dbReference>
<evidence type="ECO:0000313" key="2">
    <source>
        <dbReference type="Proteomes" id="UP000807504"/>
    </source>
</evidence>
<organism evidence="1 2">
    <name type="scientific">Argiope bruennichi</name>
    <name type="common">Wasp spider</name>
    <name type="synonym">Aranea bruennichi</name>
    <dbReference type="NCBI Taxonomy" id="94029"/>
    <lineage>
        <taxon>Eukaryota</taxon>
        <taxon>Metazoa</taxon>
        <taxon>Ecdysozoa</taxon>
        <taxon>Arthropoda</taxon>
        <taxon>Chelicerata</taxon>
        <taxon>Arachnida</taxon>
        <taxon>Araneae</taxon>
        <taxon>Araneomorphae</taxon>
        <taxon>Entelegynae</taxon>
        <taxon>Araneoidea</taxon>
        <taxon>Araneidae</taxon>
        <taxon>Argiope</taxon>
    </lineage>
</organism>
<keyword evidence="2" id="KW-1185">Reference proteome</keyword>
<dbReference type="AlphaFoldDB" id="A0A8T0EVC8"/>
<dbReference type="InterPro" id="IPR036397">
    <property type="entry name" value="RNaseH_sf"/>
</dbReference>
<evidence type="ECO:0000313" key="1">
    <source>
        <dbReference type="EMBL" id="KAF8781701.1"/>
    </source>
</evidence>
<dbReference type="InterPro" id="IPR052709">
    <property type="entry name" value="Transposase-MT_Hybrid"/>
</dbReference>
<protein>
    <submittedName>
        <fullName evidence="1">Uncharacterized protein</fullName>
    </submittedName>
</protein>
<reference evidence="1" key="2">
    <citation type="submission" date="2020-06" db="EMBL/GenBank/DDBJ databases">
        <authorList>
            <person name="Sheffer M."/>
        </authorList>
    </citation>
    <scope>NUCLEOTIDE SEQUENCE</scope>
</reference>
<dbReference type="Gene3D" id="3.30.420.10">
    <property type="entry name" value="Ribonuclease H-like superfamily/Ribonuclease H"/>
    <property type="match status" value="1"/>
</dbReference>
<sequence>MADLIDKVNDLVRSDRWVTMRMLVVNVDVSVGTIVQDRLRYRKLCAQWVPKELTDQHKELRMGLALQHLFPYHEDPAFLEWIITGNESWCHNYEPERDSMQWKHTSSPLLKNSKPWRQQARCDIFIIIISVSSWNQSVKYFLACSRTSLPFYP</sequence>
<dbReference type="PANTHER" id="PTHR46060">
    <property type="entry name" value="MARINER MOS1 TRANSPOSASE-LIKE PROTEIN"/>
    <property type="match status" value="1"/>
</dbReference>
<name>A0A8T0EVC8_ARGBR</name>
<accession>A0A8T0EVC8</accession>
<proteinExistence type="predicted"/>
<comment type="caution">
    <text evidence="1">The sequence shown here is derived from an EMBL/GenBank/DDBJ whole genome shotgun (WGS) entry which is preliminary data.</text>
</comment>